<feature type="compositionally biased region" description="Gly residues" evidence="1">
    <location>
        <begin position="71"/>
        <end position="83"/>
    </location>
</feature>
<feature type="compositionally biased region" description="Basic and acidic residues" evidence="1">
    <location>
        <begin position="117"/>
        <end position="132"/>
    </location>
</feature>
<organism evidence="2 3">
    <name type="scientific">Mycetomoellerius zeteki</name>
    <dbReference type="NCBI Taxonomy" id="64791"/>
    <lineage>
        <taxon>Eukaryota</taxon>
        <taxon>Metazoa</taxon>
        <taxon>Ecdysozoa</taxon>
        <taxon>Arthropoda</taxon>
        <taxon>Hexapoda</taxon>
        <taxon>Insecta</taxon>
        <taxon>Pterygota</taxon>
        <taxon>Neoptera</taxon>
        <taxon>Endopterygota</taxon>
        <taxon>Hymenoptera</taxon>
        <taxon>Apocrita</taxon>
        <taxon>Aculeata</taxon>
        <taxon>Formicoidea</taxon>
        <taxon>Formicidae</taxon>
        <taxon>Myrmicinae</taxon>
        <taxon>Mycetomoellerius</taxon>
    </lineage>
</organism>
<dbReference type="Proteomes" id="UP000075809">
    <property type="component" value="Unassembled WGS sequence"/>
</dbReference>
<feature type="region of interest" description="Disordered" evidence="1">
    <location>
        <begin position="21"/>
        <end position="132"/>
    </location>
</feature>
<gene>
    <name evidence="2" type="ORF">ALC60_07324</name>
</gene>
<feature type="compositionally biased region" description="Polar residues" evidence="1">
    <location>
        <begin position="102"/>
        <end position="111"/>
    </location>
</feature>
<evidence type="ECO:0000313" key="2">
    <source>
        <dbReference type="EMBL" id="KYQ53757.1"/>
    </source>
</evidence>
<reference evidence="2 3" key="1">
    <citation type="submission" date="2015-09" db="EMBL/GenBank/DDBJ databases">
        <title>Trachymyrmex zeteki WGS genome.</title>
        <authorList>
            <person name="Nygaard S."/>
            <person name="Hu H."/>
            <person name="Boomsma J."/>
            <person name="Zhang G."/>
        </authorList>
    </citation>
    <scope>NUCLEOTIDE SEQUENCE [LARGE SCALE GENOMIC DNA]</scope>
    <source>
        <strain evidence="2">Tzet28-1</strain>
        <tissue evidence="2">Whole body</tissue>
    </source>
</reference>
<name>A0A151X090_9HYME</name>
<dbReference type="EMBL" id="KQ982620">
    <property type="protein sequence ID" value="KYQ53757.1"/>
    <property type="molecule type" value="Genomic_DNA"/>
</dbReference>
<proteinExistence type="predicted"/>
<accession>A0A151X090</accession>
<sequence length="132" mass="14209">MHSARWVPRADGTATAAKMYVESTYHGRQKTDPAGRSSKGDSSTGTLRDAGASPSSWKSNVAWRRGEAESSGGGVRYGDGCVGRSGWEKTAGERGERVGESGLSSSASHQTRLGKPRGKEREKKEDKSYCRR</sequence>
<evidence type="ECO:0000313" key="3">
    <source>
        <dbReference type="Proteomes" id="UP000075809"/>
    </source>
</evidence>
<dbReference type="AlphaFoldDB" id="A0A151X090"/>
<evidence type="ECO:0000256" key="1">
    <source>
        <dbReference type="SAM" id="MobiDB-lite"/>
    </source>
</evidence>
<feature type="compositionally biased region" description="Basic and acidic residues" evidence="1">
    <location>
        <begin position="86"/>
        <end position="99"/>
    </location>
</feature>
<protein>
    <submittedName>
        <fullName evidence="2">Uncharacterized protein</fullName>
    </submittedName>
</protein>
<keyword evidence="3" id="KW-1185">Reference proteome</keyword>